<organism evidence="1">
    <name type="scientific">Tanacetum cinerariifolium</name>
    <name type="common">Dalmatian daisy</name>
    <name type="synonym">Chrysanthemum cinerariifolium</name>
    <dbReference type="NCBI Taxonomy" id="118510"/>
    <lineage>
        <taxon>Eukaryota</taxon>
        <taxon>Viridiplantae</taxon>
        <taxon>Streptophyta</taxon>
        <taxon>Embryophyta</taxon>
        <taxon>Tracheophyta</taxon>
        <taxon>Spermatophyta</taxon>
        <taxon>Magnoliopsida</taxon>
        <taxon>eudicotyledons</taxon>
        <taxon>Gunneridae</taxon>
        <taxon>Pentapetalae</taxon>
        <taxon>asterids</taxon>
        <taxon>campanulids</taxon>
        <taxon>Asterales</taxon>
        <taxon>Asteraceae</taxon>
        <taxon>Asteroideae</taxon>
        <taxon>Anthemideae</taxon>
        <taxon>Anthemidinae</taxon>
        <taxon>Tanacetum</taxon>
    </lineage>
</organism>
<name>A0A6L2NS75_TANCI</name>
<accession>A0A6L2NS75</accession>
<dbReference type="PANTHER" id="PTHR11439">
    <property type="entry name" value="GAG-POL-RELATED RETROTRANSPOSON"/>
    <property type="match status" value="1"/>
</dbReference>
<gene>
    <name evidence="1" type="ORF">Tci_060197</name>
</gene>
<comment type="caution">
    <text evidence="1">The sequence shown here is derived from an EMBL/GenBank/DDBJ whole genome shotgun (WGS) entry which is preliminary data.</text>
</comment>
<dbReference type="AlphaFoldDB" id="A0A6L2NS75"/>
<dbReference type="PANTHER" id="PTHR11439:SF499">
    <property type="entry name" value="PPC DOMAIN-CONTAINING PROTEIN"/>
    <property type="match status" value="1"/>
</dbReference>
<sequence>MLLYLMRNPTGLPLRSQVSNNVLRPSNTVRPNDNGNRRTDGGFNLVYENYGSNGHTIDICFKIIGYRSDLGKKKIGQNFKRENVSNNTVSSSSSSGFFDEHCLLLSLFSKKILLTGKVCMLIWQEKSYPSPNRYVTPSPHSGSIFKPLNVSERGYSQGSKVVASEEERNNTWDLVDLPKGRKAIGSKWVWKIRYKSDGEIERYKASLISKPKDDDPLLKNFTNYQKLIGKLIYLTTTRPDIANIVSCLSEFIHNPFKSYLKTALKVIRYLKGFLEAEYRVLVSVTSEVNWVLKILKDLDCSNMLPVKSVREAIDNPNFSNRGSLWLDLIREFLYLNHKGIDLLPSIKRKLENDENTLFWEDIWLGEANLKTKYLRLFALELRKGSIVAAKTGQPS</sequence>
<dbReference type="EMBL" id="BKCJ010009703">
    <property type="protein sequence ID" value="GEU88219.1"/>
    <property type="molecule type" value="Genomic_DNA"/>
</dbReference>
<proteinExistence type="predicted"/>
<protein>
    <submittedName>
        <fullName evidence="1">Ribonuclease H-like domain-containing protein</fullName>
    </submittedName>
</protein>
<evidence type="ECO:0000313" key="1">
    <source>
        <dbReference type="EMBL" id="GEU88219.1"/>
    </source>
</evidence>
<reference evidence="1" key="1">
    <citation type="journal article" date="2019" name="Sci. Rep.">
        <title>Draft genome of Tanacetum cinerariifolium, the natural source of mosquito coil.</title>
        <authorList>
            <person name="Yamashiro T."/>
            <person name="Shiraishi A."/>
            <person name="Satake H."/>
            <person name="Nakayama K."/>
        </authorList>
    </citation>
    <scope>NUCLEOTIDE SEQUENCE</scope>
</reference>